<dbReference type="Proteomes" id="UP000315724">
    <property type="component" value="Chromosome"/>
</dbReference>
<proteinExistence type="predicted"/>
<organism evidence="1 2">
    <name type="scientific">Thalassoglobus polymorphus</name>
    <dbReference type="NCBI Taxonomy" id="2527994"/>
    <lineage>
        <taxon>Bacteria</taxon>
        <taxon>Pseudomonadati</taxon>
        <taxon>Planctomycetota</taxon>
        <taxon>Planctomycetia</taxon>
        <taxon>Planctomycetales</taxon>
        <taxon>Planctomycetaceae</taxon>
        <taxon>Thalassoglobus</taxon>
    </lineage>
</organism>
<dbReference type="EMBL" id="CP036267">
    <property type="protein sequence ID" value="QDT31776.1"/>
    <property type="molecule type" value="Genomic_DNA"/>
</dbReference>
<evidence type="ECO:0000313" key="2">
    <source>
        <dbReference type="Proteomes" id="UP000315724"/>
    </source>
</evidence>
<gene>
    <name evidence="1" type="ORF">Mal48_10120</name>
</gene>
<protein>
    <submittedName>
        <fullName evidence="1">Uncharacterized protein</fullName>
    </submittedName>
</protein>
<dbReference type="KEGG" id="tpol:Mal48_10120"/>
<dbReference type="AlphaFoldDB" id="A0A517QJG7"/>
<keyword evidence="2" id="KW-1185">Reference proteome</keyword>
<accession>A0A517QJG7</accession>
<evidence type="ECO:0000313" key="1">
    <source>
        <dbReference type="EMBL" id="QDT31776.1"/>
    </source>
</evidence>
<sequence>MTIVARATQRGSKFVDKKTVRRSRYFQLLTDAFELTGNVRRPNANTISFIALAGHVKYPANAFSVLLF</sequence>
<reference evidence="1 2" key="1">
    <citation type="submission" date="2019-02" db="EMBL/GenBank/DDBJ databases">
        <title>Deep-cultivation of Planctomycetes and their phenomic and genomic characterization uncovers novel biology.</title>
        <authorList>
            <person name="Wiegand S."/>
            <person name="Jogler M."/>
            <person name="Boedeker C."/>
            <person name="Pinto D."/>
            <person name="Vollmers J."/>
            <person name="Rivas-Marin E."/>
            <person name="Kohn T."/>
            <person name="Peeters S.H."/>
            <person name="Heuer A."/>
            <person name="Rast P."/>
            <person name="Oberbeckmann S."/>
            <person name="Bunk B."/>
            <person name="Jeske O."/>
            <person name="Meyerdierks A."/>
            <person name="Storesund J.E."/>
            <person name="Kallscheuer N."/>
            <person name="Luecker S."/>
            <person name="Lage O.M."/>
            <person name="Pohl T."/>
            <person name="Merkel B.J."/>
            <person name="Hornburger P."/>
            <person name="Mueller R.-W."/>
            <person name="Bruemmer F."/>
            <person name="Labrenz M."/>
            <person name="Spormann A.M."/>
            <person name="Op den Camp H."/>
            <person name="Overmann J."/>
            <person name="Amann R."/>
            <person name="Jetten M.S.M."/>
            <person name="Mascher T."/>
            <person name="Medema M.H."/>
            <person name="Devos D.P."/>
            <person name="Kaster A.-K."/>
            <person name="Ovreas L."/>
            <person name="Rohde M."/>
            <person name="Galperin M.Y."/>
            <person name="Jogler C."/>
        </authorList>
    </citation>
    <scope>NUCLEOTIDE SEQUENCE [LARGE SCALE GENOMIC DNA]</scope>
    <source>
        <strain evidence="1 2">Mal48</strain>
    </source>
</reference>
<name>A0A517QJG7_9PLAN</name>